<sequence length="384" mass="43560">MECEVALSPVLQSYRTQKIMLGIKAAQFISKRWHSLNVLYFGSDEFSIHSLKALNDLKGGAVSNIQVVTRPSKWCGRSKSVLKEVPIVKAARSLGMPEAITCDSRKEMLELNELIHQKHFNMVMAVSFGKLIPAELLARIPYSLNIHPSLLPKYKGASPIQYALLNNDEYTGVTIQTLHPCHFDQGAIVAQSSPLNLQDLLAKGTVSQFSEDYPRRTAILMDQLGLEGGSLLKKVISDKLYLQSDVYQPPYEPSYAPKITSQMKRLDWLKDSARTALNKLETLGPLYAFKEVEVSKTKKTMDEVSLKRVIFHRFHVIRTQNWGLTPGQFTYHDTTKSLYVQCHEGALQLHDLQFEGYKIENAKQFMASLRKRCGTRLSKNLFFF</sequence>
<dbReference type="NCBIfam" id="TIGR00460">
    <property type="entry name" value="fmt"/>
    <property type="match status" value="1"/>
</dbReference>
<dbReference type="InterPro" id="IPR002376">
    <property type="entry name" value="Formyl_transf_N"/>
</dbReference>
<reference evidence="9" key="1">
    <citation type="journal article" date="2013" name="Genome Announc.">
        <title>Genome sequence of the food spoilage yeast Zygosaccharomyces bailii CLIB 213(T).</title>
        <authorList>
            <person name="Galeote V."/>
            <person name="Bigey F."/>
            <person name="Devillers H."/>
            <person name="Neuveglise C."/>
            <person name="Dequin S."/>
        </authorList>
    </citation>
    <scope>NUCLEOTIDE SEQUENCE [LARGE SCALE GENOMIC DNA]</scope>
    <source>
        <strain evidence="9">CLIB 213 / ATCC 58445 / CBS 680 / CCRC 21525 / NBRC 1098 / NCYC 1416 / NRRL Y-2227</strain>
    </source>
</reference>
<protein>
    <recommendedName>
        <fullName evidence="3">Methionyl-tRNA formyltransferase, mitochondrial</fullName>
        <ecNumber evidence="2">2.1.2.9</ecNumber>
    </recommendedName>
</protein>
<evidence type="ECO:0000313" key="8">
    <source>
        <dbReference type="EMBL" id="CDF87549.1"/>
    </source>
</evidence>
<evidence type="ECO:0000256" key="5">
    <source>
        <dbReference type="ARBA" id="ARBA00022917"/>
    </source>
</evidence>
<dbReference type="EMBL" id="HG316454">
    <property type="protein sequence ID" value="CDF87549.1"/>
    <property type="molecule type" value="Genomic_DNA"/>
</dbReference>
<gene>
    <name evidence="8" type="ORF">BN860_08944g</name>
</gene>
<evidence type="ECO:0000256" key="1">
    <source>
        <dbReference type="ARBA" id="ARBA00010699"/>
    </source>
</evidence>
<dbReference type="EC" id="2.1.2.9" evidence="2"/>
<dbReference type="InterPro" id="IPR005793">
    <property type="entry name" value="Formyl_trans_C"/>
</dbReference>
<dbReference type="Gene3D" id="3.40.50.12230">
    <property type="match status" value="1"/>
</dbReference>
<dbReference type="InterPro" id="IPR041711">
    <property type="entry name" value="Met-tRNA-FMT_N"/>
</dbReference>
<dbReference type="GO" id="GO:0005739">
    <property type="term" value="C:mitochondrion"/>
    <property type="evidence" value="ECO:0007669"/>
    <property type="project" value="TreeGrafter"/>
</dbReference>
<evidence type="ECO:0000313" key="9">
    <source>
        <dbReference type="Proteomes" id="UP000019375"/>
    </source>
</evidence>
<keyword evidence="9" id="KW-1185">Reference proteome</keyword>
<dbReference type="PANTHER" id="PTHR11138:SF5">
    <property type="entry name" value="METHIONYL-TRNA FORMYLTRANSFERASE, MITOCHONDRIAL"/>
    <property type="match status" value="1"/>
</dbReference>
<dbReference type="InterPro" id="IPR036477">
    <property type="entry name" value="Formyl_transf_N_sf"/>
</dbReference>
<dbReference type="Pfam" id="PF00551">
    <property type="entry name" value="Formyl_trans_N"/>
    <property type="match status" value="1"/>
</dbReference>
<evidence type="ECO:0000259" key="6">
    <source>
        <dbReference type="Pfam" id="PF00551"/>
    </source>
</evidence>
<accession>A0A8J2T427</accession>
<keyword evidence="5" id="KW-0648">Protein biosynthesis</keyword>
<dbReference type="Pfam" id="PF02911">
    <property type="entry name" value="Formyl_trans_C"/>
    <property type="match status" value="1"/>
</dbReference>
<organism evidence="8 9">
    <name type="scientific">Zygosaccharomyces bailii (strain CLIB 213 / ATCC 58445 / CBS 680 / BCRC 21525 / NBRC 1098 / NCYC 1416 / NRRL Y-2227)</name>
    <dbReference type="NCBI Taxonomy" id="1333698"/>
    <lineage>
        <taxon>Eukaryota</taxon>
        <taxon>Fungi</taxon>
        <taxon>Dikarya</taxon>
        <taxon>Ascomycota</taxon>
        <taxon>Saccharomycotina</taxon>
        <taxon>Saccharomycetes</taxon>
        <taxon>Saccharomycetales</taxon>
        <taxon>Saccharomycetaceae</taxon>
        <taxon>Zygosaccharomyces</taxon>
    </lineage>
</organism>
<evidence type="ECO:0000256" key="3">
    <source>
        <dbReference type="ARBA" id="ARBA00014185"/>
    </source>
</evidence>
<proteinExistence type="inferred from homology"/>
<dbReference type="AlphaFoldDB" id="A0A8J2T427"/>
<dbReference type="PANTHER" id="PTHR11138">
    <property type="entry name" value="METHIONYL-TRNA FORMYLTRANSFERASE"/>
    <property type="match status" value="1"/>
</dbReference>
<evidence type="ECO:0000259" key="7">
    <source>
        <dbReference type="Pfam" id="PF02911"/>
    </source>
</evidence>
<dbReference type="CDD" id="cd08646">
    <property type="entry name" value="FMT_core_Met-tRNA-FMT_N"/>
    <property type="match status" value="1"/>
</dbReference>
<keyword evidence="4" id="KW-0808">Transferase</keyword>
<feature type="domain" description="Formyl transferase C-terminal" evidence="7">
    <location>
        <begin position="258"/>
        <end position="369"/>
    </location>
</feature>
<comment type="similarity">
    <text evidence="1">Belongs to the Fmt family.</text>
</comment>
<evidence type="ECO:0000256" key="4">
    <source>
        <dbReference type="ARBA" id="ARBA00022679"/>
    </source>
</evidence>
<dbReference type="GO" id="GO:0004479">
    <property type="term" value="F:methionyl-tRNA formyltransferase activity"/>
    <property type="evidence" value="ECO:0007669"/>
    <property type="project" value="UniProtKB-EC"/>
</dbReference>
<dbReference type="OrthoDB" id="10268103at2759"/>
<dbReference type="SUPFAM" id="SSF50486">
    <property type="entry name" value="FMT C-terminal domain-like"/>
    <property type="match status" value="1"/>
</dbReference>
<dbReference type="Proteomes" id="UP000019375">
    <property type="component" value="Unassembled WGS sequence"/>
</dbReference>
<dbReference type="InterPro" id="IPR005794">
    <property type="entry name" value="Fmt"/>
</dbReference>
<evidence type="ECO:0000256" key="2">
    <source>
        <dbReference type="ARBA" id="ARBA00012261"/>
    </source>
</evidence>
<name>A0A8J2T427_ZYGB2</name>
<dbReference type="SUPFAM" id="SSF53328">
    <property type="entry name" value="Formyltransferase"/>
    <property type="match status" value="1"/>
</dbReference>
<feature type="domain" description="Formyl transferase N-terminal" evidence="6">
    <location>
        <begin position="38"/>
        <end position="194"/>
    </location>
</feature>
<dbReference type="InterPro" id="IPR011034">
    <property type="entry name" value="Formyl_transferase-like_C_sf"/>
</dbReference>